<dbReference type="KEGG" id="halc:EY643_02870"/>
<dbReference type="EMBL" id="CP036422">
    <property type="protein sequence ID" value="QFU74680.1"/>
    <property type="molecule type" value="Genomic_DNA"/>
</dbReference>
<organism evidence="2 3">
    <name type="scientific">Halioglobus maricola</name>
    <dbReference type="NCBI Taxonomy" id="2601894"/>
    <lineage>
        <taxon>Bacteria</taxon>
        <taxon>Pseudomonadati</taxon>
        <taxon>Pseudomonadota</taxon>
        <taxon>Gammaproteobacteria</taxon>
        <taxon>Cellvibrionales</taxon>
        <taxon>Halieaceae</taxon>
        <taxon>Halioglobus</taxon>
    </lineage>
</organism>
<evidence type="ECO:0000259" key="1">
    <source>
        <dbReference type="Pfam" id="PF08241"/>
    </source>
</evidence>
<dbReference type="Gene3D" id="3.40.50.150">
    <property type="entry name" value="Vaccinia Virus protein VP39"/>
    <property type="match status" value="1"/>
</dbReference>
<feature type="domain" description="Methyltransferase type 11" evidence="1">
    <location>
        <begin position="83"/>
        <end position="134"/>
    </location>
</feature>
<dbReference type="InterPro" id="IPR013216">
    <property type="entry name" value="Methyltransf_11"/>
</dbReference>
<proteinExistence type="predicted"/>
<dbReference type="RefSeq" id="WP_152660792.1">
    <property type="nucleotide sequence ID" value="NZ_CP036422.1"/>
</dbReference>
<keyword evidence="2" id="KW-0489">Methyltransferase</keyword>
<dbReference type="SUPFAM" id="SSF53335">
    <property type="entry name" value="S-adenosyl-L-methionine-dependent methyltransferases"/>
    <property type="match status" value="1"/>
</dbReference>
<evidence type="ECO:0000313" key="3">
    <source>
        <dbReference type="Proteomes" id="UP000326287"/>
    </source>
</evidence>
<protein>
    <submittedName>
        <fullName evidence="2">Methyltransferase domain-containing protein</fullName>
    </submittedName>
</protein>
<sequence>MIKSIVRKLEAGGPGMLGRMVVAILNTLSSFVNRLIDFGARVVLNPLNNYRNRNRHDRRLEIGPGFERIPGYETVNIRWNQQVDYVADASKRLPFATGTFEKLYASHVFEHIAWYRLAPVLSDWVRVLKDGGEIDIWVPDGLKIARNFVLAEDDEANEISLDGWYRFNDSQDPCLWMNGRTFSYGDGRGTAGDPNWHLTLFSPRYVRKIMREAGLVDITRLRPEEVRGYDHGWINMGYRGTKPLAGHIAQENG</sequence>
<dbReference type="OrthoDB" id="5292182at2"/>
<reference evidence="2 3" key="1">
    <citation type="submission" date="2019-02" db="EMBL/GenBank/DDBJ databases">
        <authorList>
            <person name="Li S.-H."/>
        </authorList>
    </citation>
    <scope>NUCLEOTIDE SEQUENCE [LARGE SCALE GENOMIC DNA]</scope>
    <source>
        <strain evidence="2 3">IMCC14385</strain>
    </source>
</reference>
<accession>A0A5P9NFW0</accession>
<dbReference type="Pfam" id="PF08241">
    <property type="entry name" value="Methyltransf_11"/>
    <property type="match status" value="1"/>
</dbReference>
<dbReference type="AlphaFoldDB" id="A0A5P9NFW0"/>
<dbReference type="InterPro" id="IPR029063">
    <property type="entry name" value="SAM-dependent_MTases_sf"/>
</dbReference>
<keyword evidence="2" id="KW-0808">Transferase</keyword>
<evidence type="ECO:0000313" key="2">
    <source>
        <dbReference type="EMBL" id="QFU74680.1"/>
    </source>
</evidence>
<dbReference type="GO" id="GO:0008757">
    <property type="term" value="F:S-adenosylmethionine-dependent methyltransferase activity"/>
    <property type="evidence" value="ECO:0007669"/>
    <property type="project" value="InterPro"/>
</dbReference>
<gene>
    <name evidence="2" type="ORF">EY643_02870</name>
</gene>
<dbReference type="GO" id="GO:0032259">
    <property type="term" value="P:methylation"/>
    <property type="evidence" value="ECO:0007669"/>
    <property type="project" value="UniProtKB-KW"/>
</dbReference>
<name>A0A5P9NFW0_9GAMM</name>
<keyword evidence="3" id="KW-1185">Reference proteome</keyword>
<dbReference type="Proteomes" id="UP000326287">
    <property type="component" value="Chromosome"/>
</dbReference>